<evidence type="ECO:0000256" key="1">
    <source>
        <dbReference type="SAM" id="Phobius"/>
    </source>
</evidence>
<reference evidence="3 4" key="1">
    <citation type="journal article" date="2016" name="Mol. Biol. Evol.">
        <title>Comparative Genomics of Early-Diverging Mushroom-Forming Fungi Provides Insights into the Origins of Lignocellulose Decay Capabilities.</title>
        <authorList>
            <person name="Nagy L.G."/>
            <person name="Riley R."/>
            <person name="Tritt A."/>
            <person name="Adam C."/>
            <person name="Daum C."/>
            <person name="Floudas D."/>
            <person name="Sun H."/>
            <person name="Yadav J.S."/>
            <person name="Pangilinan J."/>
            <person name="Larsson K.H."/>
            <person name="Matsuura K."/>
            <person name="Barry K."/>
            <person name="Labutti K."/>
            <person name="Kuo R."/>
            <person name="Ohm R.A."/>
            <person name="Bhattacharya S.S."/>
            <person name="Shirouzu T."/>
            <person name="Yoshinaga Y."/>
            <person name="Martin F.M."/>
            <person name="Grigoriev I.V."/>
            <person name="Hibbett D.S."/>
        </authorList>
    </citation>
    <scope>NUCLEOTIDE SEQUENCE [LARGE SCALE GENOMIC DNA]</scope>
    <source>
        <strain evidence="3 4">HHB10207 ss-3</strain>
    </source>
</reference>
<keyword evidence="1" id="KW-1133">Transmembrane helix</keyword>
<dbReference type="AlphaFoldDB" id="A0A165XYW7"/>
<keyword evidence="1" id="KW-0472">Membrane</keyword>
<dbReference type="Proteomes" id="UP000076798">
    <property type="component" value="Unassembled WGS sequence"/>
</dbReference>
<dbReference type="OrthoDB" id="3221808at2759"/>
<feature type="domain" description="DUF6535" evidence="2">
    <location>
        <begin position="88"/>
        <end position="243"/>
    </location>
</feature>
<evidence type="ECO:0000313" key="3">
    <source>
        <dbReference type="EMBL" id="KZT32698.1"/>
    </source>
</evidence>
<dbReference type="InterPro" id="IPR045338">
    <property type="entry name" value="DUF6535"/>
</dbReference>
<evidence type="ECO:0000259" key="2">
    <source>
        <dbReference type="Pfam" id="PF20153"/>
    </source>
</evidence>
<accession>A0A165XYW7</accession>
<proteinExistence type="predicted"/>
<feature type="transmembrane region" description="Helical" evidence="1">
    <location>
        <begin position="218"/>
        <end position="240"/>
    </location>
</feature>
<dbReference type="STRING" id="1314776.A0A165XYW7"/>
<organism evidence="3 4">
    <name type="scientific">Sistotremastrum suecicum HHB10207 ss-3</name>
    <dbReference type="NCBI Taxonomy" id="1314776"/>
    <lineage>
        <taxon>Eukaryota</taxon>
        <taxon>Fungi</taxon>
        <taxon>Dikarya</taxon>
        <taxon>Basidiomycota</taxon>
        <taxon>Agaricomycotina</taxon>
        <taxon>Agaricomycetes</taxon>
        <taxon>Sistotremastrales</taxon>
        <taxon>Sistotremastraceae</taxon>
        <taxon>Sistotremastrum</taxon>
    </lineage>
</organism>
<gene>
    <name evidence="3" type="ORF">SISSUDRAFT_1066723</name>
</gene>
<feature type="transmembrane region" description="Helical" evidence="1">
    <location>
        <begin position="260"/>
        <end position="279"/>
    </location>
</feature>
<keyword evidence="4" id="KW-1185">Reference proteome</keyword>
<evidence type="ECO:0000313" key="4">
    <source>
        <dbReference type="Proteomes" id="UP000076798"/>
    </source>
</evidence>
<feature type="transmembrane region" description="Helical" evidence="1">
    <location>
        <begin position="163"/>
        <end position="182"/>
    </location>
</feature>
<feature type="transmembrane region" description="Helical" evidence="1">
    <location>
        <begin position="108"/>
        <end position="129"/>
    </location>
</feature>
<dbReference type="Pfam" id="PF20153">
    <property type="entry name" value="DUF6535"/>
    <property type="match status" value="1"/>
</dbReference>
<sequence length="729" mass="82718">MSAPSVPAIPPAVPDAQSMAPVVPHDAFDTPRFNRLLELMETQVVATEEQKKTLVDHGVKLDALVKDALRDDQPYDEEQDPWGNEQLWGGVYEIATAKMKEEAEEWKGLMDVSLVFIAIFLTVLTAFLVPASQALNPASSSSPTNSTVSPPPLPAKSAQDVCALYYLALISALCNAVLCVLGRQWVGKLLSRPTGKTHKERTILHEVRKELAYAWIRPLVVVLYWSLILSIGLFISGLLYQLRNLSTSFQQSAPILETTWSLGIVLVALIVALIVATTIHATKFEGSPFEGVFSTLVVMLIKLLRNRWRWRWTQKWRAGIERMSGADEFRICMDLIAEANDPKLLDRVSSSFSYRAWVLLQWSDKVPIELLTRAYDRLMASDTSTRVRETVKAQMSRFAKFCRVHQWGVHDSVNKPEFLQFLRSRYSFPSDFPTWATMESIQENNEDLRELGALPYEECVAKLLCTHDQDKPLGERYRIFELAVDHLNSLVYRGEEDHVTQYLSHVDHLSVVRSFIRGPGIWYYSVNDFLRFLVQDHRTEVLLYINKFLRDPPDNVNHQNVSYILDAILSPEFTLPTNTDFSPIIASVTRHPHWRCWGNISSSLITYFGQCNLLALSDPTSVVMFLRQCVDPEFGDEQTPPFNTTDESRTQAQYILDTHFRHTVTPLPPSRPSTPPSRINVTPQAKPAFVKVSDSPPHSSETLVTQRRHCLHRRLSSSSIHLEMSSAAD</sequence>
<name>A0A165XYW7_9AGAM</name>
<protein>
    <recommendedName>
        <fullName evidence="2">DUF6535 domain-containing protein</fullName>
    </recommendedName>
</protein>
<dbReference type="EMBL" id="KV428303">
    <property type="protein sequence ID" value="KZT32698.1"/>
    <property type="molecule type" value="Genomic_DNA"/>
</dbReference>
<keyword evidence="1" id="KW-0812">Transmembrane</keyword>